<gene>
    <name evidence="1" type="ORF">GL300_18215</name>
</gene>
<dbReference type="RefSeq" id="WP_155041090.1">
    <property type="nucleotide sequence ID" value="NZ_WMIG01000013.1"/>
</dbReference>
<dbReference type="Proteomes" id="UP000449846">
    <property type="component" value="Unassembled WGS sequence"/>
</dbReference>
<evidence type="ECO:0000313" key="2">
    <source>
        <dbReference type="Proteomes" id="UP000449846"/>
    </source>
</evidence>
<sequence length="136" mass="14570">MNTTQIRSFGRVEHGIVSAKVLAALKTLESELGVKFDTAGGMVGQGGGHIKLTVDVQDNGTGLSGAESEFRAYCITYGLKPEWFGQTFWSQGVQYRVTGLKISRPKFPIEAVRVKDGAAFKFGASTVRRAIEGGAV</sequence>
<comment type="caution">
    <text evidence="1">The sequence shown here is derived from an EMBL/GenBank/DDBJ whole genome shotgun (WGS) entry which is preliminary data.</text>
</comment>
<accession>A0A844HQ11</accession>
<dbReference type="OrthoDB" id="8080557at2"/>
<name>A0A844HQ11_9RHOB</name>
<organism evidence="1 2">
    <name type="scientific">Paracoccus litorisediminis</name>
    <dbReference type="NCBI Taxonomy" id="2006130"/>
    <lineage>
        <taxon>Bacteria</taxon>
        <taxon>Pseudomonadati</taxon>
        <taxon>Pseudomonadota</taxon>
        <taxon>Alphaproteobacteria</taxon>
        <taxon>Rhodobacterales</taxon>
        <taxon>Paracoccaceae</taxon>
        <taxon>Paracoccus</taxon>
    </lineage>
</organism>
<protein>
    <submittedName>
        <fullName evidence="1">Uncharacterized protein</fullName>
    </submittedName>
</protein>
<keyword evidence="2" id="KW-1185">Reference proteome</keyword>
<proteinExistence type="predicted"/>
<evidence type="ECO:0000313" key="1">
    <source>
        <dbReference type="EMBL" id="MTH61148.1"/>
    </source>
</evidence>
<reference evidence="1 2" key="1">
    <citation type="submission" date="2019-11" db="EMBL/GenBank/DDBJ databases">
        <authorList>
            <person name="Dong K."/>
        </authorList>
    </citation>
    <scope>NUCLEOTIDE SEQUENCE [LARGE SCALE GENOMIC DNA]</scope>
    <source>
        <strain evidence="1 2">NBRC 112902</strain>
    </source>
</reference>
<dbReference type="EMBL" id="WMIG01000013">
    <property type="protein sequence ID" value="MTH61148.1"/>
    <property type="molecule type" value="Genomic_DNA"/>
</dbReference>
<dbReference type="AlphaFoldDB" id="A0A844HQ11"/>